<dbReference type="Proteomes" id="UP000648801">
    <property type="component" value="Unassembled WGS sequence"/>
</dbReference>
<dbReference type="GO" id="GO:0070475">
    <property type="term" value="P:rRNA base methylation"/>
    <property type="evidence" value="ECO:0007669"/>
    <property type="project" value="TreeGrafter"/>
</dbReference>
<dbReference type="InterPro" id="IPR029063">
    <property type="entry name" value="SAM-dependent_MTases_sf"/>
</dbReference>
<accession>A0A916W535</accession>
<dbReference type="PANTHER" id="PTHR11061">
    <property type="entry name" value="RNA M5U METHYLTRANSFERASE"/>
    <property type="match status" value="1"/>
</dbReference>
<feature type="active site" evidence="5">
    <location>
        <position position="393"/>
    </location>
</feature>
<dbReference type="InterPro" id="IPR002792">
    <property type="entry name" value="TRAM_dom"/>
</dbReference>
<dbReference type="PROSITE" id="PS51687">
    <property type="entry name" value="SAM_MT_RNA_M5U"/>
    <property type="match status" value="1"/>
</dbReference>
<dbReference type="Gene3D" id="2.40.50.140">
    <property type="entry name" value="Nucleic acid-binding proteins"/>
    <property type="match status" value="1"/>
</dbReference>
<feature type="domain" description="TRAM" evidence="6">
    <location>
        <begin position="1"/>
        <end position="57"/>
    </location>
</feature>
<evidence type="ECO:0000313" key="8">
    <source>
        <dbReference type="Proteomes" id="UP000648801"/>
    </source>
</evidence>
<dbReference type="AlphaFoldDB" id="A0A916W535"/>
<evidence type="ECO:0000313" key="7">
    <source>
        <dbReference type="EMBL" id="GGA66889.1"/>
    </source>
</evidence>
<evidence type="ECO:0000256" key="4">
    <source>
        <dbReference type="PROSITE-ProRule" id="PRU01024"/>
    </source>
</evidence>
<evidence type="ECO:0000256" key="5">
    <source>
        <dbReference type="PROSITE-ProRule" id="PRU10015"/>
    </source>
</evidence>
<evidence type="ECO:0000256" key="3">
    <source>
        <dbReference type="ARBA" id="ARBA00022691"/>
    </source>
</evidence>
<feature type="active site" description="Nucleophile" evidence="4">
    <location>
        <position position="393"/>
    </location>
</feature>
<comment type="caution">
    <text evidence="7">The sequence shown here is derived from an EMBL/GenBank/DDBJ whole genome shotgun (WGS) entry which is preliminary data.</text>
</comment>
<keyword evidence="1 4" id="KW-0489">Methyltransferase</keyword>
<feature type="binding site" evidence="4">
    <location>
        <position position="324"/>
    </location>
    <ligand>
        <name>S-adenosyl-L-methionine</name>
        <dbReference type="ChEBI" id="CHEBI:59789"/>
    </ligand>
</feature>
<dbReference type="NCBIfam" id="TIGR00479">
    <property type="entry name" value="rumA"/>
    <property type="match status" value="1"/>
</dbReference>
<feature type="binding site" evidence="4">
    <location>
        <position position="366"/>
    </location>
    <ligand>
        <name>S-adenosyl-L-methionine</name>
        <dbReference type="ChEBI" id="CHEBI:59789"/>
    </ligand>
</feature>
<reference evidence="7" key="1">
    <citation type="journal article" date="2014" name="Int. J. Syst. Evol. Microbiol.">
        <title>Complete genome sequence of Corynebacterium casei LMG S-19264T (=DSM 44701T), isolated from a smear-ripened cheese.</title>
        <authorList>
            <consortium name="US DOE Joint Genome Institute (JGI-PGF)"/>
            <person name="Walter F."/>
            <person name="Albersmeier A."/>
            <person name="Kalinowski J."/>
            <person name="Ruckert C."/>
        </authorList>
    </citation>
    <scope>NUCLEOTIDE SEQUENCE</scope>
    <source>
        <strain evidence="7">CGMCC 1.15447</strain>
    </source>
</reference>
<dbReference type="SUPFAM" id="SSF53335">
    <property type="entry name" value="S-adenosyl-L-methionine-dependent methyltransferases"/>
    <property type="match status" value="1"/>
</dbReference>
<dbReference type="PROSITE" id="PS50926">
    <property type="entry name" value="TRAM"/>
    <property type="match status" value="1"/>
</dbReference>
<dbReference type="InterPro" id="IPR030390">
    <property type="entry name" value="MeTrfase_TrmA_AS"/>
</dbReference>
<dbReference type="Gene3D" id="2.40.50.1070">
    <property type="match status" value="1"/>
</dbReference>
<sequence>MKLRIEKPVYGGAGLAHQTEGKDTGRAVFVPFTLPGELIEANITEKSTGHDEAALLHVLEPSPNRVKPECPHFGQCGGCQYQHADYPAQFAIKQEILRETLERAGIVGLPEITVHSAEPWRYRNRIRLRINSANGSLEGGYNRRGTNEFLPIQHCPIAAPLLWRAALAFKEIGAEASAAGRCAREAVEVEFFCSDGEKKLQMTVFTAKEHAGGFGELCERLHSVVPELAGAAPAVIIGKAQSRKAQKTKPLTGWGTDGFLYSVAGEDYWVNRGSFFQMNRFLIDKMVHVVTKQRTGQLAWDLYAGVGLFSRALARSFEQVTAIEIAGTDLVSTFKGPGKKAITSTTADFLRAASIQRERPELVVMDPPRAGVGAEVCSLLAKIQPQQITYVSCDPVTLARDAKVLLDSGYHLTELHLLDMFPQTFHMETIAVLKR</sequence>
<evidence type="ECO:0000259" key="6">
    <source>
        <dbReference type="PROSITE" id="PS50926"/>
    </source>
</evidence>
<reference evidence="7" key="2">
    <citation type="submission" date="2020-09" db="EMBL/GenBank/DDBJ databases">
        <authorList>
            <person name="Sun Q."/>
            <person name="Zhou Y."/>
        </authorList>
    </citation>
    <scope>NUCLEOTIDE SEQUENCE</scope>
    <source>
        <strain evidence="7">CGMCC 1.15447</strain>
    </source>
</reference>
<dbReference type="GO" id="GO:0070041">
    <property type="term" value="F:rRNA (uridine-C5-)-methyltransferase activity"/>
    <property type="evidence" value="ECO:0007669"/>
    <property type="project" value="TreeGrafter"/>
</dbReference>
<feature type="binding site" evidence="4">
    <location>
        <position position="303"/>
    </location>
    <ligand>
        <name>S-adenosyl-L-methionine</name>
        <dbReference type="ChEBI" id="CHEBI:59789"/>
    </ligand>
</feature>
<protein>
    <submittedName>
        <fullName evidence="7">RNA methyltransferase</fullName>
    </submittedName>
</protein>
<gene>
    <name evidence="7" type="ORF">GCM10011507_17960</name>
</gene>
<organism evidence="7 8">
    <name type="scientific">Edaphobacter acidisoli</name>
    <dbReference type="NCBI Taxonomy" id="2040573"/>
    <lineage>
        <taxon>Bacteria</taxon>
        <taxon>Pseudomonadati</taxon>
        <taxon>Acidobacteriota</taxon>
        <taxon>Terriglobia</taxon>
        <taxon>Terriglobales</taxon>
        <taxon>Acidobacteriaceae</taxon>
        <taxon>Edaphobacter</taxon>
    </lineage>
</organism>
<dbReference type="InterPro" id="IPR012340">
    <property type="entry name" value="NA-bd_OB-fold"/>
</dbReference>
<name>A0A916W535_9BACT</name>
<dbReference type="SUPFAM" id="SSF50249">
    <property type="entry name" value="Nucleic acid-binding proteins"/>
    <property type="match status" value="1"/>
</dbReference>
<keyword evidence="2 4" id="KW-0808">Transferase</keyword>
<dbReference type="PROSITE" id="PS01230">
    <property type="entry name" value="TRMA_1"/>
    <property type="match status" value="1"/>
</dbReference>
<evidence type="ECO:0000256" key="1">
    <source>
        <dbReference type="ARBA" id="ARBA00022603"/>
    </source>
</evidence>
<dbReference type="Pfam" id="PF05958">
    <property type="entry name" value="tRNA_U5-meth_tr"/>
    <property type="match status" value="2"/>
</dbReference>
<keyword evidence="3 4" id="KW-0949">S-adenosyl-L-methionine</keyword>
<comment type="similarity">
    <text evidence="4">Belongs to the class I-like SAM-binding methyltransferase superfamily. RNA M5U methyltransferase family.</text>
</comment>
<feature type="binding site" evidence="4">
    <location>
        <position position="277"/>
    </location>
    <ligand>
        <name>S-adenosyl-L-methionine</name>
        <dbReference type="ChEBI" id="CHEBI:59789"/>
    </ligand>
</feature>
<dbReference type="InterPro" id="IPR030391">
    <property type="entry name" value="MeTrfase_TrmA_CS"/>
</dbReference>
<dbReference type="RefSeq" id="WP_188758980.1">
    <property type="nucleotide sequence ID" value="NZ_BMJB01000001.1"/>
</dbReference>
<dbReference type="Gene3D" id="3.40.50.150">
    <property type="entry name" value="Vaccinia Virus protein VP39"/>
    <property type="match status" value="1"/>
</dbReference>
<dbReference type="PANTHER" id="PTHR11061:SF30">
    <property type="entry name" value="TRNA (URACIL(54)-C(5))-METHYLTRANSFERASE"/>
    <property type="match status" value="1"/>
</dbReference>
<dbReference type="EMBL" id="BMJB01000001">
    <property type="protein sequence ID" value="GGA66889.1"/>
    <property type="molecule type" value="Genomic_DNA"/>
</dbReference>
<evidence type="ECO:0000256" key="2">
    <source>
        <dbReference type="ARBA" id="ARBA00022679"/>
    </source>
</evidence>
<dbReference type="InterPro" id="IPR010280">
    <property type="entry name" value="U5_MeTrfase_fam"/>
</dbReference>
<dbReference type="PROSITE" id="PS01231">
    <property type="entry name" value="TRMA_2"/>
    <property type="match status" value="1"/>
</dbReference>
<keyword evidence="8" id="KW-1185">Reference proteome</keyword>
<proteinExistence type="inferred from homology"/>